<evidence type="ECO:0000313" key="1">
    <source>
        <dbReference type="EMBL" id="MDT0381005.1"/>
    </source>
</evidence>
<accession>A0ABU2NVJ4</accession>
<comment type="caution">
    <text evidence="1">The sequence shown here is derived from an EMBL/GenBank/DDBJ whole genome shotgun (WGS) entry which is preliminary data.</text>
</comment>
<proteinExistence type="predicted"/>
<gene>
    <name evidence="1" type="ORF">RM572_19810</name>
</gene>
<dbReference type="RefSeq" id="WP_311674687.1">
    <property type="nucleotide sequence ID" value="NZ_JAVREQ010000018.1"/>
</dbReference>
<dbReference type="EMBL" id="JAVREQ010000018">
    <property type="protein sequence ID" value="MDT0381005.1"/>
    <property type="molecule type" value="Genomic_DNA"/>
</dbReference>
<organism evidence="1 2">
    <name type="scientific">Streptomyces hazeniae</name>
    <dbReference type="NCBI Taxonomy" id="3075538"/>
    <lineage>
        <taxon>Bacteria</taxon>
        <taxon>Bacillati</taxon>
        <taxon>Actinomycetota</taxon>
        <taxon>Actinomycetes</taxon>
        <taxon>Kitasatosporales</taxon>
        <taxon>Streptomycetaceae</taxon>
        <taxon>Streptomyces</taxon>
    </lineage>
</organism>
<evidence type="ECO:0000313" key="2">
    <source>
        <dbReference type="Proteomes" id="UP001183414"/>
    </source>
</evidence>
<sequence length="163" mass="17157">MAKAGAVRNGGQSAADAAALAAAQDDRDRFFDGFLDSLGDDDEWQDWLDLTESLDPEGCGAASDFAGRNDSSVTSCDPVLRRGDPGYAVTVETNFDTGKTIIPGTGNKTATADATAVVRPQCAFDADSDDVELTCDGEEIEIDPDDDDIDLDPADLFDVVLVD</sequence>
<keyword evidence="2" id="KW-1185">Reference proteome</keyword>
<protein>
    <submittedName>
        <fullName evidence="1">Uncharacterized protein</fullName>
    </submittedName>
</protein>
<dbReference type="Proteomes" id="UP001183414">
    <property type="component" value="Unassembled WGS sequence"/>
</dbReference>
<name>A0ABU2NVJ4_9ACTN</name>
<reference evidence="2" key="1">
    <citation type="submission" date="2023-07" db="EMBL/GenBank/DDBJ databases">
        <title>30 novel species of actinomycetes from the DSMZ collection.</title>
        <authorList>
            <person name="Nouioui I."/>
        </authorList>
    </citation>
    <scope>NUCLEOTIDE SEQUENCE [LARGE SCALE GENOMIC DNA]</scope>
    <source>
        <strain evidence="2">DSM 42041</strain>
    </source>
</reference>